<reference evidence="2" key="3">
    <citation type="submission" date="2023-07" db="EMBL/GenBank/DDBJ databases">
        <title>Description of Mycobacterium gordonae subsp. intergordonae subsp.nov. and Mycobacterium gordonae subsp. gordonae subsp. nov.</title>
        <authorList>
            <person name="Huang H."/>
        </authorList>
    </citation>
    <scope>NUCLEOTIDE SEQUENCE [LARGE SCALE GENOMIC DNA]</scope>
    <source>
        <strain evidence="2">24</strain>
    </source>
</reference>
<dbReference type="AlphaFoldDB" id="A0A7D6DZ69"/>
<evidence type="ECO:0000313" key="2">
    <source>
        <dbReference type="Proteomes" id="UP000510682"/>
    </source>
</evidence>
<dbReference type="RefSeq" id="WP_180914723.1">
    <property type="nucleotide sequence ID" value="NZ_CP059165.1"/>
</dbReference>
<reference evidence="2" key="1">
    <citation type="submission" date="2020-07" db="EMBL/GenBank/DDBJ databases">
        <title>Description of Mycobacterium gordonae subsp. intergordonae subsp.nov. and Mycobacterium gordonae subsp. gordonae subsp. nov.</title>
        <authorList>
            <person name="Yu X."/>
        </authorList>
    </citation>
    <scope>NUCLEOTIDE SEQUENCE [LARGE SCALE GENOMIC DNA]</scope>
    <source>
        <strain evidence="2">24</strain>
    </source>
</reference>
<sequence length="61" mass="6670">MCTGVLAHLTDHVFKVLASTVVPCPYLVGGETNEWVACDNTSGYYFHAQENTPYSVLDPAH</sequence>
<name>A0A7D6DZ69_9MYCO</name>
<reference evidence="1 2" key="2">
    <citation type="submission" date="2020-07" db="EMBL/GenBank/DDBJ databases">
        <authorList>
            <person name="Yu X."/>
        </authorList>
    </citation>
    <scope>NUCLEOTIDE SEQUENCE [LARGE SCALE GENOMIC DNA]</scope>
    <source>
        <strain evidence="2">24</strain>
    </source>
</reference>
<dbReference type="KEGG" id="mgor:H0P51_20525"/>
<protein>
    <submittedName>
        <fullName evidence="1">Uncharacterized protein</fullName>
    </submittedName>
</protein>
<proteinExistence type="predicted"/>
<dbReference type="Proteomes" id="UP000510682">
    <property type="component" value="Chromosome"/>
</dbReference>
<dbReference type="EMBL" id="CP059165">
    <property type="protein sequence ID" value="QLL06141.1"/>
    <property type="molecule type" value="Genomic_DNA"/>
</dbReference>
<keyword evidence="2" id="KW-1185">Reference proteome</keyword>
<gene>
    <name evidence="1" type="ORF">H0P51_20525</name>
</gene>
<accession>A0A7D6DZ69</accession>
<evidence type="ECO:0000313" key="1">
    <source>
        <dbReference type="EMBL" id="QLL06141.1"/>
    </source>
</evidence>
<organism evidence="1 2">
    <name type="scientific">Mycobacterium vicinigordonae</name>
    <dbReference type="NCBI Taxonomy" id="1719132"/>
    <lineage>
        <taxon>Bacteria</taxon>
        <taxon>Bacillati</taxon>
        <taxon>Actinomycetota</taxon>
        <taxon>Actinomycetes</taxon>
        <taxon>Mycobacteriales</taxon>
        <taxon>Mycobacteriaceae</taxon>
        <taxon>Mycobacterium</taxon>
    </lineage>
</organism>